<feature type="region of interest" description="Disordered" evidence="1">
    <location>
        <begin position="137"/>
        <end position="190"/>
    </location>
</feature>
<dbReference type="EMBL" id="JAZHXI010000006">
    <property type="protein sequence ID" value="KAL2070841.1"/>
    <property type="molecule type" value="Genomic_DNA"/>
</dbReference>
<gene>
    <name evidence="3" type="ORF">VTL71DRAFT_13867</name>
</gene>
<feature type="transmembrane region" description="Helical" evidence="2">
    <location>
        <begin position="631"/>
        <end position="652"/>
    </location>
</feature>
<reference evidence="3 4" key="1">
    <citation type="journal article" date="2024" name="Commun. Biol.">
        <title>Comparative genomic analysis of thermophilic fungi reveals convergent evolutionary adaptations and gene losses.</title>
        <authorList>
            <person name="Steindorff A.S."/>
            <person name="Aguilar-Pontes M.V."/>
            <person name="Robinson A.J."/>
            <person name="Andreopoulos B."/>
            <person name="LaButti K."/>
            <person name="Kuo A."/>
            <person name="Mondo S."/>
            <person name="Riley R."/>
            <person name="Otillar R."/>
            <person name="Haridas S."/>
            <person name="Lipzen A."/>
            <person name="Grimwood J."/>
            <person name="Schmutz J."/>
            <person name="Clum A."/>
            <person name="Reid I.D."/>
            <person name="Moisan M.C."/>
            <person name="Butler G."/>
            <person name="Nguyen T.T.M."/>
            <person name="Dewar K."/>
            <person name="Conant G."/>
            <person name="Drula E."/>
            <person name="Henrissat B."/>
            <person name="Hansel C."/>
            <person name="Singer S."/>
            <person name="Hutchinson M.I."/>
            <person name="de Vries R.P."/>
            <person name="Natvig D.O."/>
            <person name="Powell A.J."/>
            <person name="Tsang A."/>
            <person name="Grigoriev I.V."/>
        </authorList>
    </citation>
    <scope>NUCLEOTIDE SEQUENCE [LARGE SCALE GENOMIC DNA]</scope>
    <source>
        <strain evidence="3 4">CBS 494.80</strain>
    </source>
</reference>
<evidence type="ECO:0000313" key="4">
    <source>
        <dbReference type="Proteomes" id="UP001595075"/>
    </source>
</evidence>
<accession>A0ABR4CLK2</accession>
<dbReference type="InterPro" id="IPR021840">
    <property type="entry name" value="DUF3433"/>
</dbReference>
<dbReference type="PANTHER" id="PTHR37544:SF3">
    <property type="entry name" value="SPRAY"/>
    <property type="match status" value="1"/>
</dbReference>
<keyword evidence="2" id="KW-0812">Transmembrane</keyword>
<keyword evidence="4" id="KW-1185">Reference proteome</keyword>
<evidence type="ECO:0000313" key="3">
    <source>
        <dbReference type="EMBL" id="KAL2070841.1"/>
    </source>
</evidence>
<comment type="caution">
    <text evidence="3">The sequence shown here is derived from an EMBL/GenBank/DDBJ whole genome shotgun (WGS) entry which is preliminary data.</text>
</comment>
<dbReference type="Pfam" id="PF11915">
    <property type="entry name" value="DUF3433"/>
    <property type="match status" value="2"/>
</dbReference>
<feature type="transmembrane region" description="Helical" evidence="2">
    <location>
        <begin position="430"/>
        <end position="449"/>
    </location>
</feature>
<dbReference type="PANTHER" id="PTHR37544">
    <property type="entry name" value="SPRAY-RELATED"/>
    <property type="match status" value="1"/>
</dbReference>
<name>A0ABR4CLK2_9HELO</name>
<feature type="transmembrane region" description="Helical" evidence="2">
    <location>
        <begin position="765"/>
        <end position="789"/>
    </location>
</feature>
<feature type="transmembrane region" description="Helical" evidence="2">
    <location>
        <begin position="484"/>
        <end position="504"/>
    </location>
</feature>
<proteinExistence type="predicted"/>
<feature type="transmembrane region" description="Helical" evidence="2">
    <location>
        <begin position="668"/>
        <end position="685"/>
    </location>
</feature>
<organism evidence="3 4">
    <name type="scientific">Oculimacula yallundae</name>
    <dbReference type="NCBI Taxonomy" id="86028"/>
    <lineage>
        <taxon>Eukaryota</taxon>
        <taxon>Fungi</taxon>
        <taxon>Dikarya</taxon>
        <taxon>Ascomycota</taxon>
        <taxon>Pezizomycotina</taxon>
        <taxon>Leotiomycetes</taxon>
        <taxon>Helotiales</taxon>
        <taxon>Ploettnerulaceae</taxon>
        <taxon>Oculimacula</taxon>
    </lineage>
</organism>
<evidence type="ECO:0000256" key="1">
    <source>
        <dbReference type="SAM" id="MobiDB-lite"/>
    </source>
</evidence>
<feature type="compositionally biased region" description="Low complexity" evidence="1">
    <location>
        <begin position="137"/>
        <end position="161"/>
    </location>
</feature>
<dbReference type="Proteomes" id="UP001595075">
    <property type="component" value="Unassembled WGS sequence"/>
</dbReference>
<evidence type="ECO:0000256" key="2">
    <source>
        <dbReference type="SAM" id="Phobius"/>
    </source>
</evidence>
<sequence>MNVLVQHPVPRGAGYDYLTYPSWFLDCCRSYADSFLDVDFVLLTCVGMQNHFSDTGRSFYRPFTTRAPVLIFLLCCTLSLIALSELAVRRLPAHDGVGRLGTVANQLNETLKINPGKEVGRRQLATLGSTDITLSAIPSITSPSTTPILESTPTDSTEPTGPETPPPQSVTDGHLGLGDGSLPTPPPDPVVNPDIVPTSGPTVGGDILNPPAPSTSPFPPTAGAPIDGYLGVGSPAVIAYPTPPPILVIANGQTSTLTQAPSPVASNVASQPVVAVISGVISTLSAGQVATDVNGGPLPLLTEIAGQKFTVVGVITPTGSGSKSSSTHSAVVPVTTFVNGTGTFLKWSNGGVTNAPRITLIQYVFVAFVPLIFAVVFTIPWQILDSTIRELEPFYQLARPGGALAEHSLCLNYGSSFLITTPFKSISKGHFVVCWSSLISIAVLILVPLTSEAFFVSLSGTCGANLPTRLCYGHWGVYPDLVRVIQGILSFIAVLLILLLGFTFNRKSGVYSEPLSIAGLASLLHKSPVLKDFREIDSLVKNKELKSILSGKRYAVSEFTSIDQRSCYGLINVNTDVETGFAAKATRSGNKGRYKLVVGSKSNIESSTEEVNIHSSRSRGAKVWWVIKEKLYYIAAFVLLGGLLALITYYHWTSADTEFERFMDSQGFGVRFMMTGLGVAVKLFWGGIDQDLRKLAPFSRLLQGSSHPNDSILVPIWTTPFAAIIPSIRRGHFFVALICFVSLLSEFLPICLANISFSPAVTKKTYTVCSFTSMGVLILMVGCILFLIGRPMRGIPLPRSPGTVASVGVYLAGRESEWVDEGHGGLMDGLDGVSLMEREERDDLLRNKGVLYTMGVVEEDGLRIDEDRRINYLWAD</sequence>
<keyword evidence="2" id="KW-0472">Membrane</keyword>
<keyword evidence="2" id="KW-1133">Transmembrane helix</keyword>
<protein>
    <submittedName>
        <fullName evidence="3">Uncharacterized protein</fullName>
    </submittedName>
</protein>
<feature type="transmembrane region" description="Helical" evidence="2">
    <location>
        <begin position="363"/>
        <end position="384"/>
    </location>
</feature>
<feature type="transmembrane region" description="Helical" evidence="2">
    <location>
        <begin position="733"/>
        <end position="759"/>
    </location>
</feature>